<dbReference type="EMBL" id="VSSQ01071369">
    <property type="protein sequence ID" value="MPN22990.1"/>
    <property type="molecule type" value="Genomic_DNA"/>
</dbReference>
<name>A0A645GAC7_9ZZZZ</name>
<sequence length="106" mass="12390">MIINGRPYSNENGYIDDGLISSHPQEEINLVMSWISENISPRKTPLYGHTSYGIKHLLDRDIRIYLTNNEFKDAMLQAGYKPVNPNELNWRYCISKKSKAFQRKSR</sequence>
<dbReference type="AlphaFoldDB" id="A0A645GAC7"/>
<comment type="caution">
    <text evidence="1">The sequence shown here is derived from an EMBL/GenBank/DDBJ whole genome shotgun (WGS) entry which is preliminary data.</text>
</comment>
<protein>
    <submittedName>
        <fullName evidence="1">Uncharacterized protein</fullName>
    </submittedName>
</protein>
<reference evidence="1" key="1">
    <citation type="submission" date="2019-08" db="EMBL/GenBank/DDBJ databases">
        <authorList>
            <person name="Kucharzyk K."/>
            <person name="Murdoch R.W."/>
            <person name="Higgins S."/>
            <person name="Loffler F."/>
        </authorList>
    </citation>
    <scope>NUCLEOTIDE SEQUENCE</scope>
</reference>
<accession>A0A645GAC7</accession>
<organism evidence="1">
    <name type="scientific">bioreactor metagenome</name>
    <dbReference type="NCBI Taxonomy" id="1076179"/>
    <lineage>
        <taxon>unclassified sequences</taxon>
        <taxon>metagenomes</taxon>
        <taxon>ecological metagenomes</taxon>
    </lineage>
</organism>
<proteinExistence type="predicted"/>
<gene>
    <name evidence="1" type="ORF">SDC9_170375</name>
</gene>
<evidence type="ECO:0000313" key="1">
    <source>
        <dbReference type="EMBL" id="MPN22990.1"/>
    </source>
</evidence>